<proteinExistence type="predicted"/>
<accession>A0ABN7MA49</accession>
<evidence type="ECO:0000259" key="3">
    <source>
        <dbReference type="Pfam" id="PF11394"/>
    </source>
</evidence>
<sequence length="534" mass="59402">MIAARVRGLNWRVYISLLVVLILIWGVIFELAFGGHETSYGTMDMSGHVRGWLIPPLILVAVVMFGHAAIAGTSKQTQGNEKSTTDPVGAAPALAATPTDARFTLEIRGLGVVVDKYRQGALLNRLDETGPKGTLLSQNPKDYPWPRNDRSFAADQREGNALEYALPNGWVERWPIPTMVIGPARNEQDKDADRIEGHVVSARQKAGLGITLFVQLGAIQANDSDSAIRTLFRTFEQHPDLPAVVVLVNDGVWTRNYMGTPGTERPENGNSVPKQPDSIVALLVSRKDRIDRDIRPYVVNVPYKINLNDTKYDVIKLWNYYWTQEKIFDKTHPGVMTTDYWQKLAPGLESQVDNRGPGDFKPNPWVPIRWTDWQLKQYDDAPLLGYLHRPVEVSFADEQGAPLKRLARVAKLKDGWEQAMATLPEGQAPERVFFDPGSSSDSWIALTQALHGNEQHLDLDDPEEGFNTAQRVGDTGTASPWVQIGLAVMRGYAKGGTTATVNLRNPNHASIVMVSPPDDAYRQKHPQLFDYGVK</sequence>
<feature type="region of interest" description="Disordered" evidence="1">
    <location>
        <begin position="74"/>
        <end position="93"/>
    </location>
</feature>
<evidence type="ECO:0000313" key="5">
    <source>
        <dbReference type="EMBL" id="CAE6794069.1"/>
    </source>
</evidence>
<evidence type="ECO:0000313" key="6">
    <source>
        <dbReference type="Proteomes" id="UP000673821"/>
    </source>
</evidence>
<evidence type="ECO:0000256" key="1">
    <source>
        <dbReference type="SAM" id="MobiDB-lite"/>
    </source>
</evidence>
<keyword evidence="2" id="KW-1133">Transmembrane helix</keyword>
<evidence type="ECO:0008006" key="7">
    <source>
        <dbReference type="Google" id="ProtNLM"/>
    </source>
</evidence>
<feature type="domain" description="Type VI lipase adapter protein Tla3 N-terminal" evidence="3">
    <location>
        <begin position="103"/>
        <end position="263"/>
    </location>
</feature>
<name>A0ABN7MA49_9BURK</name>
<dbReference type="EMBL" id="CAJNBH010000015">
    <property type="protein sequence ID" value="CAE6794069.1"/>
    <property type="molecule type" value="Genomic_DNA"/>
</dbReference>
<dbReference type="Proteomes" id="UP000673821">
    <property type="component" value="Unassembled WGS sequence"/>
</dbReference>
<comment type="caution">
    <text evidence="5">The sequence shown here is derived from an EMBL/GenBank/DDBJ whole genome shotgun (WGS) entry which is preliminary data.</text>
</comment>
<dbReference type="InterPro" id="IPR048303">
    <property type="entry name" value="Tla3_C"/>
</dbReference>
<keyword evidence="6" id="KW-1185">Reference proteome</keyword>
<dbReference type="Pfam" id="PF11394">
    <property type="entry name" value="Tla3_N"/>
    <property type="match status" value="1"/>
</dbReference>
<protein>
    <recommendedName>
        <fullName evidence="7">DUF2875 domain-containing protein</fullName>
    </recommendedName>
</protein>
<evidence type="ECO:0000259" key="4">
    <source>
        <dbReference type="Pfam" id="PF20995"/>
    </source>
</evidence>
<feature type="transmembrane region" description="Helical" evidence="2">
    <location>
        <begin position="53"/>
        <end position="72"/>
    </location>
</feature>
<evidence type="ECO:0000256" key="2">
    <source>
        <dbReference type="SAM" id="Phobius"/>
    </source>
</evidence>
<dbReference type="RefSeq" id="WP_200659838.1">
    <property type="nucleotide sequence ID" value="NZ_CAJNBH010000015.1"/>
</dbReference>
<reference evidence="5 6" key="1">
    <citation type="submission" date="2021-02" db="EMBL/GenBank/DDBJ databases">
        <authorList>
            <person name="Vanwijnsberghe S."/>
        </authorList>
    </citation>
    <scope>NUCLEOTIDE SEQUENCE [LARGE SCALE GENOMIC DNA]</scope>
    <source>
        <strain evidence="5 6">R-69776</strain>
    </source>
</reference>
<dbReference type="Pfam" id="PF20995">
    <property type="entry name" value="Tla3_C"/>
    <property type="match status" value="1"/>
</dbReference>
<organism evidence="5 6">
    <name type="scientific">Paraburkholderia nemoris</name>
    <dbReference type="NCBI Taxonomy" id="2793076"/>
    <lineage>
        <taxon>Bacteria</taxon>
        <taxon>Pseudomonadati</taxon>
        <taxon>Pseudomonadota</taxon>
        <taxon>Betaproteobacteria</taxon>
        <taxon>Burkholderiales</taxon>
        <taxon>Burkholderiaceae</taxon>
        <taxon>Paraburkholderia</taxon>
    </lineage>
</organism>
<keyword evidence="2" id="KW-0812">Transmembrane</keyword>
<gene>
    <name evidence="5" type="ORF">R69776_04898</name>
</gene>
<keyword evidence="2" id="KW-0472">Membrane</keyword>
<feature type="domain" description="Type VI lipase adapter protein Tla3 C-terminal" evidence="4">
    <location>
        <begin position="384"/>
        <end position="516"/>
    </location>
</feature>
<feature type="transmembrane region" description="Helical" evidence="2">
    <location>
        <begin position="12"/>
        <end position="33"/>
    </location>
</feature>
<dbReference type="InterPro" id="IPR021531">
    <property type="entry name" value="Tla3_N"/>
</dbReference>